<proteinExistence type="predicted"/>
<dbReference type="AlphaFoldDB" id="A0AA43QWD0"/>
<name>A0AA43QWD0_9LECA</name>
<reference evidence="1" key="1">
    <citation type="journal article" date="2023" name="Genome Biol. Evol.">
        <title>First Whole Genome Sequence and Flow Cytometry Genome Size Data for the Lichen-Forming Fungus Ramalina farinacea (Ascomycota).</title>
        <authorList>
            <person name="Llewellyn T."/>
            <person name="Mian S."/>
            <person name="Hill R."/>
            <person name="Leitch I.J."/>
            <person name="Gaya E."/>
        </authorList>
    </citation>
    <scope>NUCLEOTIDE SEQUENCE</scope>
    <source>
        <strain evidence="1">LIQ254RAFAR</strain>
    </source>
</reference>
<sequence>MLIEFCKSLSDVERQDENKYDRLLVPLNFRGHMIFEGYEITRDLLKAFERRCGPGYCGELTAMINNKLDPMTIIGLMGLIADFEDLNNAWQKTQKGSVDNLICGIGKFEYYVNELGPYCFYSTYNIIDRKVWIEGHVPSQFEWDCMSGIADLLVDCDSCWNGRIRPERCWRRTAVPDQEDWTQICKGKLLYPSKTKKDKWDVAISEGVDVDEWGPQATGSNPVQEDEIHLDRHLYPLFETSACDSDYKYTINLNAWGDMIIDPYVISRRTLTNFEKGLNKERFSEFRLRLLDGRDPLKVIHIIIHVSKINGVAEEAMRMNQDDPCMLRVRCYSIWFDDSGNFHRGDEMNVSDWVLKKGSPPNQGEWDFMKSRDSYMQTFSRSFVEYLPLELFLLDDPLVHQWWHRETKGAFIPQSVLGGVRRHDQSGALSSVLGERLYTGSSALEFYTATQGRPDDNIYYSSPSQRQAMAVAQCAYAVPKIQKFGNFTRGLFYEFYDKRGNSMHTRRLVPINPETRATAAGINYGLSKANGFGQHS</sequence>
<protein>
    <submittedName>
        <fullName evidence="1">Uncharacterized protein</fullName>
    </submittedName>
</protein>
<evidence type="ECO:0000313" key="2">
    <source>
        <dbReference type="Proteomes" id="UP001161017"/>
    </source>
</evidence>
<dbReference type="EMBL" id="JAPUFD010000021">
    <property type="protein sequence ID" value="MDI1492814.1"/>
    <property type="molecule type" value="Genomic_DNA"/>
</dbReference>
<organism evidence="1 2">
    <name type="scientific">Ramalina farinacea</name>
    <dbReference type="NCBI Taxonomy" id="258253"/>
    <lineage>
        <taxon>Eukaryota</taxon>
        <taxon>Fungi</taxon>
        <taxon>Dikarya</taxon>
        <taxon>Ascomycota</taxon>
        <taxon>Pezizomycotina</taxon>
        <taxon>Lecanoromycetes</taxon>
        <taxon>OSLEUM clade</taxon>
        <taxon>Lecanoromycetidae</taxon>
        <taxon>Lecanorales</taxon>
        <taxon>Lecanorineae</taxon>
        <taxon>Ramalinaceae</taxon>
        <taxon>Ramalina</taxon>
    </lineage>
</organism>
<accession>A0AA43QWD0</accession>
<comment type="caution">
    <text evidence="1">The sequence shown here is derived from an EMBL/GenBank/DDBJ whole genome shotgun (WGS) entry which is preliminary data.</text>
</comment>
<gene>
    <name evidence="1" type="ORF">OHK93_004597</name>
</gene>
<dbReference type="Proteomes" id="UP001161017">
    <property type="component" value="Unassembled WGS sequence"/>
</dbReference>
<evidence type="ECO:0000313" key="1">
    <source>
        <dbReference type="EMBL" id="MDI1492814.1"/>
    </source>
</evidence>
<keyword evidence="2" id="KW-1185">Reference proteome</keyword>